<reference evidence="11 12" key="1">
    <citation type="submission" date="2019-09" db="EMBL/GenBank/DDBJ databases">
        <authorList>
            <person name="Ou C."/>
        </authorList>
    </citation>
    <scope>NUCLEOTIDE SEQUENCE [LARGE SCALE GENOMIC DNA]</scope>
    <source>
        <strain evidence="11">S2</strain>
        <tissue evidence="11">Leaf</tissue>
    </source>
</reference>
<dbReference type="PROSITE" id="PS51184">
    <property type="entry name" value="JMJC"/>
    <property type="match status" value="1"/>
</dbReference>
<dbReference type="SMART" id="SM00558">
    <property type="entry name" value="JmjC"/>
    <property type="match status" value="1"/>
</dbReference>
<name>A0A5N5HVT7_9ROSA</name>
<keyword evidence="3" id="KW-0479">Metal-binding</keyword>
<dbReference type="OrthoDB" id="1667110at2759"/>
<evidence type="ECO:0000256" key="7">
    <source>
        <dbReference type="PROSITE-ProRule" id="PRU00175"/>
    </source>
</evidence>
<dbReference type="InterPro" id="IPR018866">
    <property type="entry name" value="Znf-4CXXC_R1"/>
</dbReference>
<proteinExistence type="inferred from homology"/>
<feature type="region of interest" description="Disordered" evidence="8">
    <location>
        <begin position="794"/>
        <end position="841"/>
    </location>
</feature>
<keyword evidence="11" id="KW-0489">Methyltransferase</keyword>
<evidence type="ECO:0000256" key="8">
    <source>
        <dbReference type="SAM" id="MobiDB-lite"/>
    </source>
</evidence>
<dbReference type="GO" id="GO:0000785">
    <property type="term" value="C:chromatin"/>
    <property type="evidence" value="ECO:0007669"/>
    <property type="project" value="TreeGrafter"/>
</dbReference>
<evidence type="ECO:0000259" key="9">
    <source>
        <dbReference type="PROSITE" id="PS50089"/>
    </source>
</evidence>
<evidence type="ECO:0000256" key="1">
    <source>
        <dbReference type="ARBA" id="ARBA00004123"/>
    </source>
</evidence>
<evidence type="ECO:0000256" key="2">
    <source>
        <dbReference type="ARBA" id="ARBA00006801"/>
    </source>
</evidence>
<keyword evidence="4" id="KW-0805">Transcription regulation</keyword>
<reference evidence="11 12" key="3">
    <citation type="submission" date="2019-11" db="EMBL/GenBank/DDBJ databases">
        <title>A de novo genome assembly of a pear dwarfing rootstock.</title>
        <authorList>
            <person name="Wang F."/>
            <person name="Wang J."/>
            <person name="Li S."/>
            <person name="Zhang Y."/>
            <person name="Fang M."/>
            <person name="Ma L."/>
            <person name="Zhao Y."/>
            <person name="Jiang S."/>
        </authorList>
    </citation>
    <scope>NUCLEOTIDE SEQUENCE [LARGE SCALE GENOMIC DNA]</scope>
    <source>
        <strain evidence="11">S2</strain>
        <tissue evidence="11">Leaf</tissue>
    </source>
</reference>
<keyword evidence="12" id="KW-1185">Reference proteome</keyword>
<dbReference type="Pfam" id="PF10497">
    <property type="entry name" value="zf-4CXXC_R1"/>
    <property type="match status" value="1"/>
</dbReference>
<evidence type="ECO:0000256" key="5">
    <source>
        <dbReference type="ARBA" id="ARBA00023163"/>
    </source>
</evidence>
<dbReference type="Pfam" id="PF02373">
    <property type="entry name" value="JmjC"/>
    <property type="match status" value="1"/>
</dbReference>
<dbReference type="PANTHER" id="PTHR12549:SF11">
    <property type="entry name" value="LYSINE-SPECIFIC DEMETHYLASE JMJ25"/>
    <property type="match status" value="1"/>
</dbReference>
<feature type="domain" description="JmjC" evidence="10">
    <location>
        <begin position="701"/>
        <end position="975"/>
    </location>
</feature>
<dbReference type="GO" id="GO:0031490">
    <property type="term" value="F:chromatin DNA binding"/>
    <property type="evidence" value="ECO:0007669"/>
    <property type="project" value="TreeGrafter"/>
</dbReference>
<dbReference type="GO" id="GO:0032454">
    <property type="term" value="F:histone H3K9 demethylase activity"/>
    <property type="evidence" value="ECO:0007669"/>
    <property type="project" value="InterPro"/>
</dbReference>
<comment type="similarity">
    <text evidence="2">Belongs to the JARID1 histone demethylase family.</text>
</comment>
<feature type="region of interest" description="Disordered" evidence="8">
    <location>
        <begin position="999"/>
        <end position="1044"/>
    </location>
</feature>
<feature type="compositionally biased region" description="Basic and acidic residues" evidence="8">
    <location>
        <begin position="215"/>
        <end position="253"/>
    </location>
</feature>
<feature type="compositionally biased region" description="Basic residues" evidence="8">
    <location>
        <begin position="1"/>
        <end position="15"/>
    </location>
</feature>
<dbReference type="GO" id="GO:0006357">
    <property type="term" value="P:regulation of transcription by RNA polymerase II"/>
    <property type="evidence" value="ECO:0007669"/>
    <property type="project" value="TreeGrafter"/>
</dbReference>
<dbReference type="EMBL" id="SMOL01000120">
    <property type="protein sequence ID" value="KAB2632056.1"/>
    <property type="molecule type" value="Genomic_DNA"/>
</dbReference>
<dbReference type="Proteomes" id="UP000327157">
    <property type="component" value="Chromosome 6"/>
</dbReference>
<reference evidence="12" key="2">
    <citation type="submission" date="2019-10" db="EMBL/GenBank/DDBJ databases">
        <title>A de novo genome assembly of a pear dwarfing rootstock.</title>
        <authorList>
            <person name="Wang F."/>
            <person name="Wang J."/>
            <person name="Li S."/>
            <person name="Zhang Y."/>
            <person name="Fang M."/>
            <person name="Ma L."/>
            <person name="Zhao Y."/>
            <person name="Jiang S."/>
        </authorList>
    </citation>
    <scope>NUCLEOTIDE SEQUENCE [LARGE SCALE GENOMIC DNA]</scope>
</reference>
<evidence type="ECO:0000256" key="3">
    <source>
        <dbReference type="ARBA" id="ARBA00022723"/>
    </source>
</evidence>
<feature type="compositionally biased region" description="Polar residues" evidence="8">
    <location>
        <begin position="794"/>
        <end position="828"/>
    </location>
</feature>
<feature type="compositionally biased region" description="Basic residues" evidence="8">
    <location>
        <begin position="1017"/>
        <end position="1033"/>
    </location>
</feature>
<evidence type="ECO:0000256" key="6">
    <source>
        <dbReference type="ARBA" id="ARBA00023242"/>
    </source>
</evidence>
<feature type="region of interest" description="Disordered" evidence="8">
    <location>
        <begin position="1"/>
        <end position="256"/>
    </location>
</feature>
<accession>A0A5N5HVT7</accession>
<dbReference type="PANTHER" id="PTHR12549">
    <property type="entry name" value="JMJC DOMAIN-CONTAINING HISTONE DEMETHYLATION PROTEIN"/>
    <property type="match status" value="1"/>
</dbReference>
<dbReference type="InterPro" id="IPR045109">
    <property type="entry name" value="LSDs-like"/>
</dbReference>
<comment type="subcellular location">
    <subcellularLocation>
        <location evidence="1">Nucleus</location>
    </subcellularLocation>
</comment>
<feature type="compositionally biased region" description="Basic and acidic residues" evidence="8">
    <location>
        <begin position="829"/>
        <end position="841"/>
    </location>
</feature>
<evidence type="ECO:0000313" key="11">
    <source>
        <dbReference type="EMBL" id="KAB2632056.1"/>
    </source>
</evidence>
<keyword evidence="11" id="KW-0808">Transferase</keyword>
<sequence length="1044" mass="117885">MARGRGRGRGRGRPRRVPENHGSTTSVEKDGALEAEEVGLENQSEGLTREVEGVATVTEKKKRGRKRKTDLEAEKAAEGGDGGASAAKEEGEAEEEGVMGNHNGTHGEEAKGVELNQNGEQRRSKRSRNMGVEYLEKDEQESGDEFRHNGGASVKKRGRRGRKKLRFVEGRGRTVGLEENGVVDELKSEQGRGDNGNRAPQKRDNGDREDAEDEQVGHSDDTDTGKEGLRRSKRADYSSRGVKDPPNQEERKVNKQSKKFVEEVSLMCHQCQRNDKGRVVRCKECKRKRFCIPCIQNWYPCTSEDAIAESCPVCRKNCNCKACLRLDYQSEKDVYPEFEVTKEEKVEHSKYLIHTLLPFLKRLNAEQVTEMEMEATRQGISPLELKTEKSDVDPDERVFCNNCKTSIFDFHRSCPGCSYDLCLICCGEIRDGRLKGGGEEVIMEYVSRGLDYLHGGEGKVKLPLEACPKSSVGSTFEWKPNDNGSIPCPPKDMGGCGDGILELRRVFPENHLMELVKKAEEIDETYKLMNASETAAGMCSCLKSVDDVNSSTKIRKAASRDASDDNYLYCPRAVDIQHEDLKHFQCHWVKGEPVIVSNVLETTLGLSWEPFVMWRACRQMQHIKHGQHLDVKTIDCLDWCEADINIHQFFTGYSQGRFDWKKWPQILKLKDWPPSTLFEKRLPRHGAEFINCLPFKEYTHPRNGYLNIATKLPDKYVKPDMGPKTYIAYGVAQELGRGDSVTKLHCDMSDAVNVLTHTTEVTLNPNQLATIEELKKKHFEQDQRELFGNCQTRVDNVESNNPDSGTSVQESDEPTVQQDGDISKGSQSVDEKMDHDEGGENCEDLRNSVNKLEGSIEAEGGALWDIFRRQDVPKLQEYLRKHFKEFRHTHCCPLPQVIHPIHDQTFYLTVEHKKKLKEEYGIEPWTFVQKLGDAVFIPAGCPHQVRNLKSCIKVALDFVSPENVGECFQMTEEFRKLPPNHRAKEDKLEVKKMIVHAVEDALDPNARSKKTTGPSPKGKKGQKRGRKKAKTVKGKGGSSAVIEG</sequence>
<dbReference type="GO" id="GO:0032259">
    <property type="term" value="P:methylation"/>
    <property type="evidence" value="ECO:0007669"/>
    <property type="project" value="UniProtKB-KW"/>
</dbReference>
<keyword evidence="7" id="KW-0862">Zinc</keyword>
<dbReference type="SUPFAM" id="SSF51197">
    <property type="entry name" value="Clavaminate synthase-like"/>
    <property type="match status" value="1"/>
</dbReference>
<evidence type="ECO:0000256" key="4">
    <source>
        <dbReference type="ARBA" id="ARBA00023015"/>
    </source>
</evidence>
<dbReference type="PROSITE" id="PS50089">
    <property type="entry name" value="ZF_RING_2"/>
    <property type="match status" value="1"/>
</dbReference>
<dbReference type="GO" id="GO:0008270">
    <property type="term" value="F:zinc ion binding"/>
    <property type="evidence" value="ECO:0007669"/>
    <property type="project" value="UniProtKB-KW"/>
</dbReference>
<feature type="domain" description="RING-type" evidence="9">
    <location>
        <begin position="268"/>
        <end position="315"/>
    </location>
</feature>
<dbReference type="InterPro" id="IPR001841">
    <property type="entry name" value="Znf_RING"/>
</dbReference>
<evidence type="ECO:0000259" key="10">
    <source>
        <dbReference type="PROSITE" id="PS51184"/>
    </source>
</evidence>
<feature type="compositionally biased region" description="Basic and acidic residues" evidence="8">
    <location>
        <begin position="69"/>
        <end position="78"/>
    </location>
</feature>
<dbReference type="AlphaFoldDB" id="A0A5N5HVT7"/>
<dbReference type="GO" id="GO:0008168">
    <property type="term" value="F:methyltransferase activity"/>
    <property type="evidence" value="ECO:0007669"/>
    <property type="project" value="UniProtKB-KW"/>
</dbReference>
<organism evidence="11 12">
    <name type="scientific">Pyrus ussuriensis x Pyrus communis</name>
    <dbReference type="NCBI Taxonomy" id="2448454"/>
    <lineage>
        <taxon>Eukaryota</taxon>
        <taxon>Viridiplantae</taxon>
        <taxon>Streptophyta</taxon>
        <taxon>Embryophyta</taxon>
        <taxon>Tracheophyta</taxon>
        <taxon>Spermatophyta</taxon>
        <taxon>Magnoliopsida</taxon>
        <taxon>eudicotyledons</taxon>
        <taxon>Gunneridae</taxon>
        <taxon>Pentapetalae</taxon>
        <taxon>rosids</taxon>
        <taxon>fabids</taxon>
        <taxon>Rosales</taxon>
        <taxon>Rosaceae</taxon>
        <taxon>Amygdaloideae</taxon>
        <taxon>Maleae</taxon>
        <taxon>Pyrus</taxon>
    </lineage>
</organism>
<comment type="caution">
    <text evidence="11">The sequence shown here is derived from an EMBL/GenBank/DDBJ whole genome shotgun (WGS) entry which is preliminary data.</text>
</comment>
<feature type="compositionally biased region" description="Basic residues" evidence="8">
    <location>
        <begin position="154"/>
        <end position="165"/>
    </location>
</feature>
<dbReference type="InterPro" id="IPR003347">
    <property type="entry name" value="JmjC_dom"/>
</dbReference>
<dbReference type="GO" id="GO:0003712">
    <property type="term" value="F:transcription coregulator activity"/>
    <property type="evidence" value="ECO:0007669"/>
    <property type="project" value="TreeGrafter"/>
</dbReference>
<dbReference type="Gene3D" id="2.60.120.650">
    <property type="entry name" value="Cupin"/>
    <property type="match status" value="1"/>
</dbReference>
<protein>
    <submittedName>
        <fullName evidence="11">Lysine-specific demethylase JMJ25-like</fullName>
    </submittedName>
</protein>
<keyword evidence="7" id="KW-0863">Zinc-finger</keyword>
<dbReference type="GO" id="GO:0000118">
    <property type="term" value="C:histone deacetylase complex"/>
    <property type="evidence" value="ECO:0007669"/>
    <property type="project" value="TreeGrafter"/>
</dbReference>
<keyword evidence="6" id="KW-0539">Nucleus</keyword>
<keyword evidence="5" id="KW-0804">Transcription</keyword>
<gene>
    <name evidence="11" type="ORF">D8674_028303</name>
</gene>
<evidence type="ECO:0000313" key="12">
    <source>
        <dbReference type="Proteomes" id="UP000327157"/>
    </source>
</evidence>